<comment type="similarity">
    <text evidence="1 5">Belongs to the glycosyl hydrolase 32 family.</text>
</comment>
<dbReference type="GO" id="GO:0004564">
    <property type="term" value="F:beta-fructofuranosidase activity"/>
    <property type="evidence" value="ECO:0007669"/>
    <property type="project" value="UniProtKB-EC"/>
</dbReference>
<protein>
    <recommendedName>
        <fullName evidence="2">beta-fructofuranosidase</fullName>
        <ecNumber evidence="2">3.2.1.26</ecNumber>
    </recommendedName>
</protein>
<evidence type="ECO:0000259" key="6">
    <source>
        <dbReference type="Pfam" id="PF00251"/>
    </source>
</evidence>
<sequence>MDRIHVKAPGNWINDPNGFIYYRGKYHLFYQHFPYEPRWGTMHWGHCISSDLVHWQHEKIALFPSKYDDRNGCFSGSAVEADGKLNLFYTGVRYLEEDPDDIHLCRQNRFVSAQMRMVSEDGIHFDNIRNKETVIPVLTDPETGDAAHTRDPKVWRGSDAWYMVLGTTQNEKGKLLIYRSEDLQHWELKNSVKGTGNFGWMWECPDYFEVNGSQILLVSPMGLLKDGNREANQAVCAFVDFQEETCSMNISDRWQFLDYGLDLYAPQSTVDEQGRRILTAWARMPEPVEGQWMGMLCGIRVVETENDHLYFRPHPNVMQAYSREITSPAEASEGCYRACLELEEGETVNVGGYQIRAAGNRIHTDRHQVFPSLEHWRKEFQTPKLTDGYHLDIYVDPNLIEVYVNQGEYVITSTVYGLQTILQTDTANPVRLYTLEN</sequence>
<proteinExistence type="inferred from homology"/>
<evidence type="ECO:0000256" key="5">
    <source>
        <dbReference type="RuleBase" id="RU362110"/>
    </source>
</evidence>
<evidence type="ECO:0000259" key="7">
    <source>
        <dbReference type="Pfam" id="PF08244"/>
    </source>
</evidence>
<dbReference type="InterPro" id="IPR001362">
    <property type="entry name" value="Glyco_hydro_32"/>
</dbReference>
<dbReference type="AlphaFoldDB" id="A0A9D2B3E4"/>
<keyword evidence="4 5" id="KW-0326">Glycosidase</keyword>
<dbReference type="PANTHER" id="PTHR43101">
    <property type="entry name" value="BETA-FRUCTOSIDASE"/>
    <property type="match status" value="1"/>
</dbReference>
<dbReference type="Gene3D" id="2.115.10.20">
    <property type="entry name" value="Glycosyl hydrolase domain, family 43"/>
    <property type="match status" value="1"/>
</dbReference>
<dbReference type="InterPro" id="IPR013189">
    <property type="entry name" value="Glyco_hydro_32_C"/>
</dbReference>
<dbReference type="EMBL" id="DXEX01000103">
    <property type="protein sequence ID" value="HIX58959.1"/>
    <property type="molecule type" value="Genomic_DNA"/>
</dbReference>
<dbReference type="PANTHER" id="PTHR43101:SF1">
    <property type="entry name" value="BETA-FRUCTOSIDASE"/>
    <property type="match status" value="1"/>
</dbReference>
<evidence type="ECO:0000313" key="9">
    <source>
        <dbReference type="Proteomes" id="UP000886817"/>
    </source>
</evidence>
<feature type="domain" description="Glycosyl hydrolase family 32 C-terminal" evidence="7">
    <location>
        <begin position="357"/>
        <end position="416"/>
    </location>
</feature>
<dbReference type="SMART" id="SM00640">
    <property type="entry name" value="Glyco_32"/>
    <property type="match status" value="1"/>
</dbReference>
<dbReference type="InterPro" id="IPR051214">
    <property type="entry name" value="GH32_Enzymes"/>
</dbReference>
<dbReference type="Gene3D" id="2.60.120.560">
    <property type="entry name" value="Exo-inulinase, domain 1"/>
    <property type="match status" value="1"/>
</dbReference>
<reference evidence="8" key="2">
    <citation type="submission" date="2021-04" db="EMBL/GenBank/DDBJ databases">
        <authorList>
            <person name="Gilroy R."/>
        </authorList>
    </citation>
    <scope>NUCLEOTIDE SEQUENCE</scope>
    <source>
        <strain evidence="8">ChiSjej1B19-8411</strain>
    </source>
</reference>
<keyword evidence="3 5" id="KW-0378">Hydrolase</keyword>
<dbReference type="InterPro" id="IPR023296">
    <property type="entry name" value="Glyco_hydro_beta-prop_sf"/>
</dbReference>
<evidence type="ECO:0000256" key="4">
    <source>
        <dbReference type="ARBA" id="ARBA00023295"/>
    </source>
</evidence>
<dbReference type="InterPro" id="IPR013320">
    <property type="entry name" value="ConA-like_dom_sf"/>
</dbReference>
<dbReference type="SUPFAM" id="SSF49899">
    <property type="entry name" value="Concanavalin A-like lectins/glucanases"/>
    <property type="match status" value="1"/>
</dbReference>
<reference evidence="8" key="1">
    <citation type="journal article" date="2021" name="PeerJ">
        <title>Extensive microbial diversity within the chicken gut microbiome revealed by metagenomics and culture.</title>
        <authorList>
            <person name="Gilroy R."/>
            <person name="Ravi A."/>
            <person name="Getino M."/>
            <person name="Pursley I."/>
            <person name="Horton D.L."/>
            <person name="Alikhan N.F."/>
            <person name="Baker D."/>
            <person name="Gharbi K."/>
            <person name="Hall N."/>
            <person name="Watson M."/>
            <person name="Adriaenssens E.M."/>
            <person name="Foster-Nyarko E."/>
            <person name="Jarju S."/>
            <person name="Secka A."/>
            <person name="Antonio M."/>
            <person name="Oren A."/>
            <person name="Chaudhuri R.R."/>
            <person name="La Ragione R."/>
            <person name="Hildebrand F."/>
            <person name="Pallen M.J."/>
        </authorList>
    </citation>
    <scope>NUCLEOTIDE SEQUENCE</scope>
    <source>
        <strain evidence="8">ChiSjej1B19-8411</strain>
    </source>
</reference>
<dbReference type="Proteomes" id="UP000886817">
    <property type="component" value="Unassembled WGS sequence"/>
</dbReference>
<dbReference type="CDD" id="cd08996">
    <property type="entry name" value="GH32_FFase"/>
    <property type="match status" value="1"/>
</dbReference>
<evidence type="ECO:0000313" key="8">
    <source>
        <dbReference type="EMBL" id="HIX58959.1"/>
    </source>
</evidence>
<dbReference type="Pfam" id="PF00251">
    <property type="entry name" value="Glyco_hydro_32N"/>
    <property type="match status" value="1"/>
</dbReference>
<evidence type="ECO:0000256" key="1">
    <source>
        <dbReference type="ARBA" id="ARBA00009902"/>
    </source>
</evidence>
<dbReference type="GO" id="GO:0005975">
    <property type="term" value="P:carbohydrate metabolic process"/>
    <property type="evidence" value="ECO:0007669"/>
    <property type="project" value="InterPro"/>
</dbReference>
<dbReference type="SUPFAM" id="SSF75005">
    <property type="entry name" value="Arabinanase/levansucrase/invertase"/>
    <property type="match status" value="1"/>
</dbReference>
<comment type="caution">
    <text evidence="8">The sequence shown here is derived from an EMBL/GenBank/DDBJ whole genome shotgun (WGS) entry which is preliminary data.</text>
</comment>
<organism evidence="8 9">
    <name type="scientific">Candidatus Blautia gallistercoris</name>
    <dbReference type="NCBI Taxonomy" id="2838490"/>
    <lineage>
        <taxon>Bacteria</taxon>
        <taxon>Bacillati</taxon>
        <taxon>Bacillota</taxon>
        <taxon>Clostridia</taxon>
        <taxon>Lachnospirales</taxon>
        <taxon>Lachnospiraceae</taxon>
        <taxon>Blautia</taxon>
    </lineage>
</organism>
<feature type="domain" description="Glycosyl hydrolase family 32 N-terminal" evidence="6">
    <location>
        <begin position="5"/>
        <end position="313"/>
    </location>
</feature>
<dbReference type="EC" id="3.2.1.26" evidence="2"/>
<gene>
    <name evidence="8" type="ORF">IAA45_04490</name>
</gene>
<name>A0A9D2B3E4_9FIRM</name>
<accession>A0A9D2B3E4</accession>
<evidence type="ECO:0000256" key="2">
    <source>
        <dbReference type="ARBA" id="ARBA00012758"/>
    </source>
</evidence>
<dbReference type="InterPro" id="IPR013148">
    <property type="entry name" value="Glyco_hydro_32_N"/>
</dbReference>
<evidence type="ECO:0000256" key="3">
    <source>
        <dbReference type="ARBA" id="ARBA00022801"/>
    </source>
</evidence>
<dbReference type="Pfam" id="PF08244">
    <property type="entry name" value="Glyco_hydro_32C"/>
    <property type="match status" value="1"/>
</dbReference>